<organism evidence="1 2">
    <name type="scientific">Globodera rostochiensis</name>
    <name type="common">Golden nematode worm</name>
    <name type="synonym">Heterodera rostochiensis</name>
    <dbReference type="NCBI Taxonomy" id="31243"/>
    <lineage>
        <taxon>Eukaryota</taxon>
        <taxon>Metazoa</taxon>
        <taxon>Ecdysozoa</taxon>
        <taxon>Nematoda</taxon>
        <taxon>Chromadorea</taxon>
        <taxon>Rhabditida</taxon>
        <taxon>Tylenchina</taxon>
        <taxon>Tylenchomorpha</taxon>
        <taxon>Tylenchoidea</taxon>
        <taxon>Heteroderidae</taxon>
        <taxon>Heteroderinae</taxon>
        <taxon>Globodera</taxon>
    </lineage>
</organism>
<dbReference type="AlphaFoldDB" id="A0A914HU53"/>
<evidence type="ECO:0000313" key="2">
    <source>
        <dbReference type="WBParaSite" id="Gr19_v10_g4222.t1"/>
    </source>
</evidence>
<accession>A0A914HU53</accession>
<reference evidence="2" key="1">
    <citation type="submission" date="2022-11" db="UniProtKB">
        <authorList>
            <consortium name="WormBaseParasite"/>
        </authorList>
    </citation>
    <scope>IDENTIFICATION</scope>
</reference>
<name>A0A914HU53_GLORO</name>
<dbReference type="Proteomes" id="UP000887572">
    <property type="component" value="Unplaced"/>
</dbReference>
<proteinExistence type="predicted"/>
<keyword evidence="1" id="KW-1185">Reference proteome</keyword>
<protein>
    <submittedName>
        <fullName evidence="2">Uncharacterized protein</fullName>
    </submittedName>
</protein>
<evidence type="ECO:0000313" key="1">
    <source>
        <dbReference type="Proteomes" id="UP000887572"/>
    </source>
</evidence>
<dbReference type="WBParaSite" id="Gr19_v10_g4222.t1">
    <property type="protein sequence ID" value="Gr19_v10_g4222.t1"/>
    <property type="gene ID" value="Gr19_v10_g4222"/>
</dbReference>
<sequence>MQKRIYTVGPKRRGRNGVAEKTPLQITISFIRWWKQYGAQFPALDARANETKRSKERAAMQHAPLFHVEPSMTVPPSLHIVACQGLFSGVFTNSGTFAHAIGVQMRNLEQGLRRLAIFDAGEI</sequence>